<dbReference type="EMBL" id="FOGO01000011">
    <property type="protein sequence ID" value="SES18528.1"/>
    <property type="molecule type" value="Genomic_DNA"/>
</dbReference>
<proteinExistence type="predicted"/>
<evidence type="ECO:0000313" key="1">
    <source>
        <dbReference type="EMBL" id="SES18528.1"/>
    </source>
</evidence>
<keyword evidence="2" id="KW-1185">Reference proteome</keyword>
<protein>
    <submittedName>
        <fullName evidence="1">Uncharacterized protein</fullName>
    </submittedName>
</protein>
<sequence length="76" mass="8536">MIIPNRVGRIASSGDQGKFVKVEEISGTPISYLICTATDRDFQFDGGDEWVEDYASLEKFFEEAQWVVAWEGDSPT</sequence>
<dbReference type="RefSeq" id="WP_075002084.1">
    <property type="nucleotide sequence ID" value="NZ_FOGO01000011.1"/>
</dbReference>
<accession>A0A1H9VAC7</accession>
<name>A0A1H9VAC7_9ACTN</name>
<gene>
    <name evidence="1" type="ORF">SAMN05421870_11167</name>
</gene>
<dbReference type="AlphaFoldDB" id="A0A1H9VAC7"/>
<dbReference type="Proteomes" id="UP000182841">
    <property type="component" value="Unassembled WGS sequence"/>
</dbReference>
<evidence type="ECO:0000313" key="2">
    <source>
        <dbReference type="Proteomes" id="UP000182841"/>
    </source>
</evidence>
<organism evidence="1 2">
    <name type="scientific">Streptomyces qinglanensis</name>
    <dbReference type="NCBI Taxonomy" id="943816"/>
    <lineage>
        <taxon>Bacteria</taxon>
        <taxon>Bacillati</taxon>
        <taxon>Actinomycetota</taxon>
        <taxon>Actinomycetes</taxon>
        <taxon>Kitasatosporales</taxon>
        <taxon>Streptomycetaceae</taxon>
        <taxon>Streptomyces</taxon>
    </lineage>
</organism>
<dbReference type="OrthoDB" id="4323456at2"/>
<reference evidence="2" key="1">
    <citation type="submission" date="2016-10" db="EMBL/GenBank/DDBJ databases">
        <authorList>
            <person name="Varghese N."/>
            <person name="Submissions S."/>
        </authorList>
    </citation>
    <scope>NUCLEOTIDE SEQUENCE [LARGE SCALE GENOMIC DNA]</scope>
    <source>
        <strain evidence="2">CGMCC 4.6825</strain>
    </source>
</reference>